<accession>A0A0H2R1H1</accession>
<feature type="compositionally biased region" description="Polar residues" evidence="1">
    <location>
        <begin position="97"/>
        <end position="107"/>
    </location>
</feature>
<protein>
    <submittedName>
        <fullName evidence="2">Uncharacterized protein</fullName>
    </submittedName>
</protein>
<proteinExistence type="predicted"/>
<keyword evidence="4" id="KW-1185">Reference proteome</keyword>
<dbReference type="AlphaFoldDB" id="A0A0H2R1H1"/>
<reference evidence="2 4" key="1">
    <citation type="submission" date="2015-04" db="EMBL/GenBank/DDBJ databases">
        <title>Complete genome sequence of Schizopora paradoxa KUC8140, a cosmopolitan wood degrader in East Asia.</title>
        <authorList>
            <consortium name="DOE Joint Genome Institute"/>
            <person name="Min B."/>
            <person name="Park H."/>
            <person name="Jang Y."/>
            <person name="Kim J.-J."/>
            <person name="Kim K.H."/>
            <person name="Pangilinan J."/>
            <person name="Lipzen A."/>
            <person name="Riley R."/>
            <person name="Grigoriev I.V."/>
            <person name="Spatafora J.W."/>
            <person name="Choi I.-G."/>
        </authorList>
    </citation>
    <scope>NUCLEOTIDE SEQUENCE [LARGE SCALE GENOMIC DNA]</scope>
    <source>
        <strain evidence="2 4">KUC8140</strain>
    </source>
</reference>
<gene>
    <name evidence="3" type="ORF">SCHPADRAFT_712333</name>
    <name evidence="2" type="ORF">SCHPADRAFT_721264</name>
</gene>
<organism evidence="2 4">
    <name type="scientific">Schizopora paradoxa</name>
    <dbReference type="NCBI Taxonomy" id="27342"/>
    <lineage>
        <taxon>Eukaryota</taxon>
        <taxon>Fungi</taxon>
        <taxon>Dikarya</taxon>
        <taxon>Basidiomycota</taxon>
        <taxon>Agaricomycotina</taxon>
        <taxon>Agaricomycetes</taxon>
        <taxon>Hymenochaetales</taxon>
        <taxon>Schizoporaceae</taxon>
        <taxon>Schizopora</taxon>
    </lineage>
</organism>
<sequence length="274" mass="30900">MLSNLVSDIEAINFFAKRFKILEKLRSKEARRTTQTIRRIRSLPRSSLQHTTQETSISSPLQVDVRRHPIPSRSLPPSATQADVTARSGESSDDHLTASSPPRTSNDPLVGSSDDVREISDLYVTTPISSIPRKRKGPKPCVPFQLDPDPVEFQYRRSNLVLYEDVPVIEDSDEEFPDSITSSVRREGEENILGMTETTDQSIKRTFASEPPVKRKKVQHTTIATDGRFLKKMPSLYSQIEKRIGEGSNTKETVVPVRAKKIAYREIIEILDSP</sequence>
<feature type="region of interest" description="Disordered" evidence="1">
    <location>
        <begin position="30"/>
        <end position="114"/>
    </location>
</feature>
<evidence type="ECO:0000313" key="2">
    <source>
        <dbReference type="EMBL" id="KLO05565.1"/>
    </source>
</evidence>
<feature type="compositionally biased region" description="Low complexity" evidence="1">
    <location>
        <begin position="33"/>
        <end position="48"/>
    </location>
</feature>
<dbReference type="Proteomes" id="UP000053477">
    <property type="component" value="Unassembled WGS sequence"/>
</dbReference>
<dbReference type="EMBL" id="KQ086266">
    <property type="protein sequence ID" value="KLO05792.1"/>
    <property type="molecule type" value="Genomic_DNA"/>
</dbReference>
<dbReference type="EMBL" id="KQ086291">
    <property type="protein sequence ID" value="KLO05565.1"/>
    <property type="molecule type" value="Genomic_DNA"/>
</dbReference>
<evidence type="ECO:0000313" key="4">
    <source>
        <dbReference type="Proteomes" id="UP000053477"/>
    </source>
</evidence>
<evidence type="ECO:0000313" key="3">
    <source>
        <dbReference type="EMBL" id="KLO05792.1"/>
    </source>
</evidence>
<feature type="compositionally biased region" description="Polar residues" evidence="1">
    <location>
        <begin position="49"/>
        <end position="61"/>
    </location>
</feature>
<name>A0A0H2R1H1_9AGAM</name>
<evidence type="ECO:0000256" key="1">
    <source>
        <dbReference type="SAM" id="MobiDB-lite"/>
    </source>
</evidence>